<name>A0A3A8G1S6_9GAMM</name>
<dbReference type="Proteomes" id="UP000281084">
    <property type="component" value="Unassembled WGS sequence"/>
</dbReference>
<dbReference type="GO" id="GO:0005829">
    <property type="term" value="C:cytosol"/>
    <property type="evidence" value="ECO:0007669"/>
    <property type="project" value="UniProtKB-ARBA"/>
</dbReference>
<sequence>MFIEGTVKSYNPERGFGFIQAAGQQQDIFFHIQDCPAKDIEPVIGEKMKFMLVEDGGKFKAGHIVRLDLTDQMSVASVPMPFESTRQNAEYGKVSSNSRNSSKLKLSKFITVIGLIVVVVLGILVYGKYQQYQEQKQIRLQQMIQEQEKLVVEQRKALGDLPERVIDVPEQERKYTSVASNQTDYADSVSTDHSSGQSFKCDGRTHCSQMKSYDEAVFFLRNCPDVKMDGNNDGIPCERQFNR</sequence>
<dbReference type="Gene3D" id="2.40.50.140">
    <property type="entry name" value="Nucleic acid-binding proteins"/>
    <property type="match status" value="1"/>
</dbReference>
<proteinExistence type="predicted"/>
<dbReference type="Pfam" id="PF00313">
    <property type="entry name" value="CSD"/>
    <property type="match status" value="1"/>
</dbReference>
<dbReference type="Pfam" id="PF05901">
    <property type="entry name" value="Excalibur"/>
    <property type="match status" value="1"/>
</dbReference>
<organism evidence="3 4">
    <name type="scientific">Acinetobacter cumulans</name>
    <dbReference type="NCBI Taxonomy" id="2136182"/>
    <lineage>
        <taxon>Bacteria</taxon>
        <taxon>Pseudomonadati</taxon>
        <taxon>Pseudomonadota</taxon>
        <taxon>Gammaproteobacteria</taxon>
        <taxon>Moraxellales</taxon>
        <taxon>Moraxellaceae</taxon>
        <taxon>Acinetobacter</taxon>
    </lineage>
</organism>
<gene>
    <name evidence="3" type="ORF">D7V64_08765</name>
</gene>
<dbReference type="InterPro" id="IPR012340">
    <property type="entry name" value="NA-bd_OB-fold"/>
</dbReference>
<dbReference type="GO" id="GO:0003676">
    <property type="term" value="F:nucleic acid binding"/>
    <property type="evidence" value="ECO:0007669"/>
    <property type="project" value="InterPro"/>
</dbReference>
<dbReference type="SMART" id="SM00357">
    <property type="entry name" value="CSP"/>
    <property type="match status" value="1"/>
</dbReference>
<keyword evidence="1" id="KW-1133">Transmembrane helix</keyword>
<keyword evidence="1" id="KW-0812">Transmembrane</keyword>
<evidence type="ECO:0000259" key="2">
    <source>
        <dbReference type="PROSITE" id="PS51857"/>
    </source>
</evidence>
<dbReference type="InterPro" id="IPR002059">
    <property type="entry name" value="CSP_DNA-bd"/>
</dbReference>
<dbReference type="CDD" id="cd04458">
    <property type="entry name" value="CSP_CDS"/>
    <property type="match status" value="1"/>
</dbReference>
<dbReference type="AlphaFoldDB" id="A0A3A8G1S6"/>
<reference evidence="3 4" key="1">
    <citation type="submission" date="2018-09" db="EMBL/GenBank/DDBJ databases">
        <title>The draft genome of Acinetobacter spp. strains.</title>
        <authorList>
            <person name="Qin J."/>
            <person name="Feng Y."/>
            <person name="Zong Z."/>
        </authorList>
    </citation>
    <scope>NUCLEOTIDE SEQUENCE [LARGE SCALE GENOMIC DNA]</scope>
    <source>
        <strain evidence="3 4">WCHAc060002</strain>
    </source>
</reference>
<dbReference type="EMBL" id="RAXZ01000009">
    <property type="protein sequence ID" value="RKG52668.1"/>
    <property type="molecule type" value="Genomic_DNA"/>
</dbReference>
<dbReference type="PROSITE" id="PS51857">
    <property type="entry name" value="CSD_2"/>
    <property type="match status" value="1"/>
</dbReference>
<dbReference type="InterPro" id="IPR008613">
    <property type="entry name" value="Excalibur_Ca-bd_domain"/>
</dbReference>
<keyword evidence="1" id="KW-0472">Membrane</keyword>
<evidence type="ECO:0000313" key="4">
    <source>
        <dbReference type="Proteomes" id="UP000281084"/>
    </source>
</evidence>
<protein>
    <recommendedName>
        <fullName evidence="2">CSD domain-containing protein</fullName>
    </recommendedName>
</protein>
<accession>A0A3A8G1S6</accession>
<comment type="caution">
    <text evidence="3">The sequence shown here is derived from an EMBL/GenBank/DDBJ whole genome shotgun (WGS) entry which is preliminary data.</text>
</comment>
<evidence type="ECO:0000256" key="1">
    <source>
        <dbReference type="SAM" id="Phobius"/>
    </source>
</evidence>
<evidence type="ECO:0000313" key="3">
    <source>
        <dbReference type="EMBL" id="RKG52668.1"/>
    </source>
</evidence>
<feature type="domain" description="CSD" evidence="2">
    <location>
        <begin position="2"/>
        <end position="66"/>
    </location>
</feature>
<dbReference type="RefSeq" id="WP_120367468.1">
    <property type="nucleotide sequence ID" value="NZ_RAXZ01000009.1"/>
</dbReference>
<dbReference type="InterPro" id="IPR011129">
    <property type="entry name" value="CSD"/>
</dbReference>
<feature type="transmembrane region" description="Helical" evidence="1">
    <location>
        <begin position="109"/>
        <end position="129"/>
    </location>
</feature>
<dbReference type="SUPFAM" id="SSF50249">
    <property type="entry name" value="Nucleic acid-binding proteins"/>
    <property type="match status" value="1"/>
</dbReference>